<dbReference type="KEGG" id="tse:THMIRHAS_10190"/>
<dbReference type="EC" id="2.7.1.90" evidence="8"/>
<dbReference type="InterPro" id="IPR000023">
    <property type="entry name" value="Phosphofructokinase_dom"/>
</dbReference>
<comment type="subcellular location">
    <subcellularLocation>
        <location evidence="8">Cytoplasm</location>
    </subcellularLocation>
</comment>
<sequence length="427" mass="46523">MSQAAQANNVLYAQAGGVTAVINASAAAVIETVQQNSHVFGKIYAAINGIKGVLEEDLVDLSEIDNALIEQLKYQPGAAFKACRFDLDPLEHNPAQYERVLAVFKAYQIGYFFYNGGNGSMVTAQKVSDYCRARGHQVICVGVAKTIDNDIALSHCSPGFGSAVKYLATSFIEATIDIRSMHETSTKFFVMEAMGRNAGWLSLAAGLVKQIVPDAPLLLLPAETPFNRDAFLQRLSDLVEQYGYCVCMVSEGLQNENGDYLNITAIEHTVEQDYTQLGGVGEIIAKIAADHLNCKTHCAIPDYLQRSASHCVSQTDWEMAYGAGKASVMAALRGEHGTLPVVIKTSDTPFAWDFQTVNLQEVANLELRVPDEFICCNGMDISQAGIDYLLPLVQGERSSPFVNGLPAITPINFQLTERVLPKYIAFK</sequence>
<comment type="caution">
    <text evidence="8">Lacks conserved residue(s) required for the propagation of feature annotation.</text>
</comment>
<feature type="binding site" evidence="8">
    <location>
        <position position="17"/>
    </location>
    <ligand>
        <name>diphosphate</name>
        <dbReference type="ChEBI" id="CHEBI:33019"/>
    </ligand>
</feature>
<proteinExistence type="inferred from homology"/>
<dbReference type="InterPro" id="IPR035966">
    <property type="entry name" value="PKF_sf"/>
</dbReference>
<dbReference type="UniPathway" id="UPA00109">
    <property type="reaction ID" value="UER00182"/>
</dbReference>
<evidence type="ECO:0000256" key="8">
    <source>
        <dbReference type="HAMAP-Rule" id="MF_01978"/>
    </source>
</evidence>
<dbReference type="GO" id="GO:0046872">
    <property type="term" value="F:metal ion binding"/>
    <property type="evidence" value="ECO:0007669"/>
    <property type="project" value="UniProtKB-KW"/>
</dbReference>
<feature type="site" description="Important for catalytic activity; stabilizes the transition state when the phosphoryl donor is PPi" evidence="8">
    <location>
        <position position="145"/>
    </location>
</feature>
<comment type="subunit">
    <text evidence="8">Homodimer.</text>
</comment>
<evidence type="ECO:0000259" key="9">
    <source>
        <dbReference type="Pfam" id="PF00365"/>
    </source>
</evidence>
<keyword evidence="5 8" id="KW-0418">Kinase</keyword>
<evidence type="ECO:0000256" key="6">
    <source>
        <dbReference type="ARBA" id="ARBA00022842"/>
    </source>
</evidence>
<comment type="function">
    <text evidence="2 8">Catalyzes the phosphorylation of D-fructose 6-phosphate, the first committing step of glycolysis. Uses inorganic phosphate (PPi) as phosphoryl donor instead of ATP like common ATP-dependent phosphofructokinases (ATP-PFKs), which renders the reaction reversible, and can thus function both in glycolysis and gluconeogenesis. Consistently, PPi-PFK can replace the enzymes of both the forward (ATP-PFK) and reverse (fructose-bisphosphatase (FBPase)) reactions.</text>
</comment>
<keyword evidence="8" id="KW-0324">Glycolysis</keyword>
<dbReference type="InterPro" id="IPR022953">
    <property type="entry name" value="ATP_PFK"/>
</dbReference>
<name>A0A6F8PU69_9GAMM</name>
<evidence type="ECO:0000256" key="1">
    <source>
        <dbReference type="ARBA" id="ARBA00001946"/>
    </source>
</evidence>
<evidence type="ECO:0000256" key="2">
    <source>
        <dbReference type="ARBA" id="ARBA00003138"/>
    </source>
</evidence>
<protein>
    <recommendedName>
        <fullName evidence="8">Pyrophosphate--fructose 6-phosphate 1-phosphotransferase</fullName>
        <ecNumber evidence="8">2.7.1.90</ecNumber>
    </recommendedName>
    <alternativeName>
        <fullName evidence="8">6-phosphofructokinase, pyrophosphate dependent</fullName>
    </alternativeName>
    <alternativeName>
        <fullName evidence="8">PPi-dependent phosphofructokinase</fullName>
        <shortName evidence="8">PPi-PFK</shortName>
    </alternativeName>
    <alternativeName>
        <fullName evidence="8">Pyrophosphate-dependent 6-phosphofructose-1-kinase</fullName>
    </alternativeName>
</protein>
<dbReference type="GO" id="GO:0005737">
    <property type="term" value="C:cytoplasm"/>
    <property type="evidence" value="ECO:0007669"/>
    <property type="project" value="UniProtKB-SubCell"/>
</dbReference>
<dbReference type="Pfam" id="PF00365">
    <property type="entry name" value="PFK"/>
    <property type="match status" value="1"/>
</dbReference>
<keyword evidence="8" id="KW-0963">Cytoplasm</keyword>
<comment type="catalytic activity">
    <reaction evidence="7 8">
        <text>beta-D-fructose 6-phosphate + diphosphate = beta-D-fructose 1,6-bisphosphate + phosphate + H(+)</text>
        <dbReference type="Rhea" id="RHEA:13613"/>
        <dbReference type="ChEBI" id="CHEBI:15378"/>
        <dbReference type="ChEBI" id="CHEBI:32966"/>
        <dbReference type="ChEBI" id="CHEBI:33019"/>
        <dbReference type="ChEBI" id="CHEBI:43474"/>
        <dbReference type="ChEBI" id="CHEBI:57634"/>
        <dbReference type="EC" id="2.7.1.90"/>
    </reaction>
</comment>
<feature type="active site" description="Proton acceptor" evidence="8">
    <location>
        <position position="148"/>
    </location>
</feature>
<keyword evidence="6 8" id="KW-0460">Magnesium</keyword>
<evidence type="ECO:0000313" key="11">
    <source>
        <dbReference type="Proteomes" id="UP000501726"/>
    </source>
</evidence>
<feature type="domain" description="Phosphofructokinase" evidence="9">
    <location>
        <begin position="10"/>
        <end position="311"/>
    </location>
</feature>
<feature type="binding site" evidence="8">
    <location>
        <position position="251"/>
    </location>
    <ligand>
        <name>substrate</name>
    </ligand>
</feature>
<evidence type="ECO:0000313" key="10">
    <source>
        <dbReference type="EMBL" id="BBP45646.1"/>
    </source>
</evidence>
<comment type="pathway">
    <text evidence="8">Carbohydrate degradation; glycolysis; D-glyceraldehyde 3-phosphate and glycerone phosphate from D-glucose: step 3/4.</text>
</comment>
<feature type="binding site" evidence="8">
    <location>
        <begin position="303"/>
        <end position="306"/>
    </location>
    <ligand>
        <name>substrate</name>
    </ligand>
</feature>
<dbReference type="AlphaFoldDB" id="A0A6F8PU69"/>
<dbReference type="InterPro" id="IPR050929">
    <property type="entry name" value="PFKA"/>
</dbReference>
<feature type="binding site" evidence="8">
    <location>
        <position position="118"/>
    </location>
    <ligand>
        <name>Mg(2+)</name>
        <dbReference type="ChEBI" id="CHEBI:18420"/>
        <note>catalytic</note>
    </ligand>
</feature>
<dbReference type="PIRSF" id="PIRSF036483">
    <property type="entry name" value="PFK_XF0274"/>
    <property type="match status" value="1"/>
</dbReference>
<dbReference type="SUPFAM" id="SSF53784">
    <property type="entry name" value="Phosphofructokinase"/>
    <property type="match status" value="1"/>
</dbReference>
<feature type="binding site" evidence="8">
    <location>
        <begin position="146"/>
        <end position="148"/>
    </location>
    <ligand>
        <name>substrate</name>
    </ligand>
</feature>
<evidence type="ECO:0000256" key="7">
    <source>
        <dbReference type="ARBA" id="ARBA00048072"/>
    </source>
</evidence>
<comment type="activity regulation">
    <text evidence="8">Non-allosteric.</text>
</comment>
<dbReference type="NCBIfam" id="NF010675">
    <property type="entry name" value="PRK14072.1"/>
    <property type="match status" value="1"/>
</dbReference>
<gene>
    <name evidence="8 10" type="primary">pfp</name>
    <name evidence="10" type="ORF">THMIRHAS_10190</name>
</gene>
<dbReference type="Gene3D" id="3.40.50.450">
    <property type="match status" value="1"/>
</dbReference>
<evidence type="ECO:0000256" key="3">
    <source>
        <dbReference type="ARBA" id="ARBA00022679"/>
    </source>
</evidence>
<feature type="binding site" evidence="8">
    <location>
        <begin position="194"/>
        <end position="196"/>
    </location>
    <ligand>
        <name>substrate</name>
    </ligand>
</feature>
<dbReference type="Proteomes" id="UP000501726">
    <property type="component" value="Chromosome"/>
</dbReference>
<dbReference type="EMBL" id="AP021889">
    <property type="protein sequence ID" value="BBP45646.1"/>
    <property type="molecule type" value="Genomic_DNA"/>
</dbReference>
<dbReference type="GO" id="GO:0047334">
    <property type="term" value="F:diphosphate-fructose-6-phosphate 1-phosphotransferase activity"/>
    <property type="evidence" value="ECO:0007669"/>
    <property type="project" value="UniProtKB-EC"/>
</dbReference>
<dbReference type="InterPro" id="IPR011404">
    <property type="entry name" value="PPi-PFK"/>
</dbReference>
<evidence type="ECO:0000256" key="4">
    <source>
        <dbReference type="ARBA" id="ARBA00022723"/>
    </source>
</evidence>
<dbReference type="HAMAP" id="MF_01978">
    <property type="entry name" value="Phosphofructokinase_II_B2"/>
    <property type="match status" value="1"/>
</dbReference>
<accession>A0A6F8PU69</accession>
<dbReference type="PRINTS" id="PR00476">
    <property type="entry name" value="PHFRCTKINASE"/>
</dbReference>
<dbReference type="RefSeq" id="WP_173271528.1">
    <property type="nucleotide sequence ID" value="NZ_AP021889.1"/>
</dbReference>
<keyword evidence="4 8" id="KW-0479">Metal-binding</keyword>
<reference evidence="11" key="1">
    <citation type="submission" date="2019-11" db="EMBL/GenBank/DDBJ databases">
        <title>Isolation and characterization of two novel species in the genus Thiomicrorhabdus.</title>
        <authorList>
            <person name="Mochizuki J."/>
            <person name="Kojima H."/>
            <person name="Fukui M."/>
        </authorList>
    </citation>
    <scope>NUCLEOTIDE SEQUENCE [LARGE SCALE GENOMIC DNA]</scope>
    <source>
        <strain evidence="11">aks77</strain>
    </source>
</reference>
<keyword evidence="3 8" id="KW-0808">Transferase</keyword>
<dbReference type="GO" id="GO:0003872">
    <property type="term" value="F:6-phosphofructokinase activity"/>
    <property type="evidence" value="ECO:0007669"/>
    <property type="project" value="UniProtKB-UniRule"/>
</dbReference>
<organism evidence="10 11">
    <name type="scientific">Thiosulfatimonas sediminis</name>
    <dbReference type="NCBI Taxonomy" id="2675054"/>
    <lineage>
        <taxon>Bacteria</taxon>
        <taxon>Pseudomonadati</taxon>
        <taxon>Pseudomonadota</taxon>
        <taxon>Gammaproteobacteria</taxon>
        <taxon>Thiotrichales</taxon>
        <taxon>Piscirickettsiaceae</taxon>
        <taxon>Thiosulfatimonas</taxon>
    </lineage>
</organism>
<dbReference type="Gene3D" id="3.40.50.460">
    <property type="entry name" value="Phosphofructokinase domain"/>
    <property type="match status" value="1"/>
</dbReference>
<comment type="similarity">
    <text evidence="8">Belongs to the phosphofructokinase type A (PFKA) family. PPi-dependent PFK group II subfamily. Clade 'B2' sub-subfamily.</text>
</comment>
<keyword evidence="11" id="KW-1185">Reference proteome</keyword>
<dbReference type="GO" id="GO:0006002">
    <property type="term" value="P:fructose 6-phosphate metabolic process"/>
    <property type="evidence" value="ECO:0007669"/>
    <property type="project" value="InterPro"/>
</dbReference>
<comment type="cofactor">
    <cofactor evidence="1 8">
        <name>Mg(2+)</name>
        <dbReference type="ChEBI" id="CHEBI:18420"/>
    </cofactor>
</comment>
<evidence type="ECO:0000256" key="5">
    <source>
        <dbReference type="ARBA" id="ARBA00022777"/>
    </source>
</evidence>
<dbReference type="PANTHER" id="PTHR45770">
    <property type="entry name" value="ATP-DEPENDENT 6-PHOSPHOFRUCTOKINASE 1"/>
    <property type="match status" value="1"/>
</dbReference>